<dbReference type="Proteomes" id="UP000034350">
    <property type="component" value="Unassembled WGS sequence"/>
</dbReference>
<organism evidence="2 3">
    <name type="scientific">Vairimorpha ceranae</name>
    <dbReference type="NCBI Taxonomy" id="40302"/>
    <lineage>
        <taxon>Eukaryota</taxon>
        <taxon>Fungi</taxon>
        <taxon>Fungi incertae sedis</taxon>
        <taxon>Microsporidia</taxon>
        <taxon>Nosematidae</taxon>
        <taxon>Vairimorpha</taxon>
    </lineage>
</organism>
<proteinExistence type="predicted"/>
<name>A0A0F9WJ05_9MICR</name>
<keyword evidence="1" id="KW-0175">Coiled coil</keyword>
<feature type="coiled-coil region" evidence="1">
    <location>
        <begin position="18"/>
        <end position="45"/>
    </location>
</feature>
<dbReference type="VEuPathDB" id="MicrosporidiaDB:AAJ76_200055000"/>
<sequence length="136" mass="16587">MLFWLYITLCLYCRQFILVYIKHKIEELKSRLKLLEEEISKLDYILKTSWNIFMKASRKKKRAELYEKYLQEKRKVRGYEKLIERLKSINVNFNNNDWCLFSEGGNCWLLKRIMMWASELNSKKCLTQNITQKAIC</sequence>
<accession>A0A0F9WJ05</accession>
<evidence type="ECO:0000313" key="3">
    <source>
        <dbReference type="Proteomes" id="UP000034350"/>
    </source>
</evidence>
<reference evidence="2 3" key="1">
    <citation type="journal article" date="2015" name="Environ. Microbiol.">
        <title>Genome analyses suggest the presence of polyploidy and recent human-driven expansions in eight global populations of the honeybee pathogen Nosema ceranae.</title>
        <authorList>
            <person name="Pelin A."/>
            <person name="Selman M."/>
            <person name="Aris-Brosou S."/>
            <person name="Farinelli L."/>
            <person name="Corradi N."/>
        </authorList>
    </citation>
    <scope>NUCLEOTIDE SEQUENCE [LARGE SCALE GENOMIC DNA]</scope>
    <source>
        <strain evidence="2 3">PA08 1199</strain>
    </source>
</reference>
<comment type="caution">
    <text evidence="2">The sequence shown here is derived from an EMBL/GenBank/DDBJ whole genome shotgun (WGS) entry which is preliminary data.</text>
</comment>
<keyword evidence="3" id="KW-1185">Reference proteome</keyword>
<dbReference type="VEuPathDB" id="MicrosporidiaDB:G9O61_00g006140"/>
<evidence type="ECO:0000256" key="1">
    <source>
        <dbReference type="SAM" id="Coils"/>
    </source>
</evidence>
<dbReference type="GeneID" id="36319427"/>
<gene>
    <name evidence="2" type="ORF">AAJ76_200055000</name>
</gene>
<dbReference type="EMBL" id="JPQZ01000002">
    <property type="protein sequence ID" value="KKO76530.1"/>
    <property type="molecule type" value="Genomic_DNA"/>
</dbReference>
<dbReference type="AlphaFoldDB" id="A0A0F9WJ05"/>
<evidence type="ECO:0000313" key="2">
    <source>
        <dbReference type="EMBL" id="KKO76530.1"/>
    </source>
</evidence>
<protein>
    <submittedName>
        <fullName evidence="2">Uncharacterized protein</fullName>
    </submittedName>
</protein>
<dbReference type="RefSeq" id="XP_024332272.1">
    <property type="nucleotide sequence ID" value="XM_024474504.1"/>
</dbReference>